<accession>A0ABW4FSI7</accession>
<evidence type="ECO:0000256" key="1">
    <source>
        <dbReference type="RuleBase" id="RU361186"/>
    </source>
</evidence>
<evidence type="ECO:0000313" key="4">
    <source>
        <dbReference type="Proteomes" id="UP001597145"/>
    </source>
</evidence>
<reference evidence="4" key="1">
    <citation type="journal article" date="2019" name="Int. J. Syst. Evol. Microbiol.">
        <title>The Global Catalogue of Microorganisms (GCM) 10K type strain sequencing project: providing services to taxonomists for standard genome sequencing and annotation.</title>
        <authorList>
            <consortium name="The Broad Institute Genomics Platform"/>
            <consortium name="The Broad Institute Genome Sequencing Center for Infectious Disease"/>
            <person name="Wu L."/>
            <person name="Ma J."/>
        </authorList>
    </citation>
    <scope>NUCLEOTIDE SEQUENCE [LARGE SCALE GENOMIC DNA]</scope>
    <source>
        <strain evidence="4">JCM 12165</strain>
    </source>
</reference>
<dbReference type="PROSITE" id="PS51257">
    <property type="entry name" value="PROKAR_LIPOPROTEIN"/>
    <property type="match status" value="1"/>
</dbReference>
<dbReference type="PIRSF" id="PIRSF001100">
    <property type="entry name" value="Beta_cellobiohydrolase"/>
    <property type="match status" value="1"/>
</dbReference>
<keyword evidence="1" id="KW-0136">Cellulose degradation</keyword>
<dbReference type="PANTHER" id="PTHR34876:SF4">
    <property type="entry name" value="1,4-BETA-D-GLUCAN CELLOBIOHYDROLASE C-RELATED"/>
    <property type="match status" value="1"/>
</dbReference>
<feature type="signal peptide" evidence="1">
    <location>
        <begin position="1"/>
        <end position="26"/>
    </location>
</feature>
<dbReference type="GO" id="GO:0016787">
    <property type="term" value="F:hydrolase activity"/>
    <property type="evidence" value="ECO:0007669"/>
    <property type="project" value="UniProtKB-KW"/>
</dbReference>
<dbReference type="RefSeq" id="WP_343980390.1">
    <property type="nucleotide sequence ID" value="NZ_BAAAJG010000012.1"/>
</dbReference>
<keyword evidence="1" id="KW-0119">Carbohydrate metabolism</keyword>
<organism evidence="3 4">
    <name type="scientific">Pseudonocardia aurantiaca</name>
    <dbReference type="NCBI Taxonomy" id="75290"/>
    <lineage>
        <taxon>Bacteria</taxon>
        <taxon>Bacillati</taxon>
        <taxon>Actinomycetota</taxon>
        <taxon>Actinomycetes</taxon>
        <taxon>Pseudonocardiales</taxon>
        <taxon>Pseudonocardiaceae</taxon>
        <taxon>Pseudonocardia</taxon>
    </lineage>
</organism>
<sequence length="331" mass="33538">MRSRPRAALVAVTAALTVLVAGGCAASTGPEPEPELVSPGATPGTTDFFVDPDSAAAAQVREWSSAGRTADAEQLRKIAEQPLPFRPVGDPDQIAGDVLEYVGRASDARKRPLLVASALADDPCAADPDVYHAWLAGLVGGLGDASSTVVLEPGAVPRALACSDSAARERAYGLLSDAVAILGSAGATVYLDAGPVEPGTDLDGLAAGLRSSGIADAHGFSVNVGGTQSTEESTSVGSQLADLVDGKPFVIDTSRNGPADGSTTEESASACNPQQSALGNPPTTQTGDPRVEALLWITSPGVSDGPCRPGDPAEGEWWPEYALGIAERSGR</sequence>
<dbReference type="Proteomes" id="UP001597145">
    <property type="component" value="Unassembled WGS sequence"/>
</dbReference>
<dbReference type="Gene3D" id="3.20.20.40">
    <property type="entry name" value="1, 4-beta cellobiohydrolase"/>
    <property type="match status" value="1"/>
</dbReference>
<dbReference type="PRINTS" id="PR00733">
    <property type="entry name" value="GLHYDRLASE6"/>
</dbReference>
<keyword evidence="1" id="KW-0732">Signal</keyword>
<dbReference type="InterPro" id="IPR016288">
    <property type="entry name" value="Beta_cellobiohydrolase"/>
</dbReference>
<comment type="similarity">
    <text evidence="1">Belongs to the glycosyl hydrolase family 6.</text>
</comment>
<dbReference type="SUPFAM" id="SSF51989">
    <property type="entry name" value="Glycosyl hydrolases family 6, cellulases"/>
    <property type="match status" value="1"/>
</dbReference>
<protein>
    <recommendedName>
        <fullName evidence="1">Glucanase</fullName>
        <ecNumber evidence="1">3.2.1.-</ecNumber>
    </recommendedName>
</protein>
<feature type="compositionally biased region" description="Polar residues" evidence="2">
    <location>
        <begin position="253"/>
        <end position="287"/>
    </location>
</feature>
<keyword evidence="1" id="KW-0624">Polysaccharide degradation</keyword>
<evidence type="ECO:0000256" key="2">
    <source>
        <dbReference type="SAM" id="MobiDB-lite"/>
    </source>
</evidence>
<dbReference type="InterPro" id="IPR036434">
    <property type="entry name" value="Beta_cellobiohydrolase_sf"/>
</dbReference>
<dbReference type="PANTHER" id="PTHR34876">
    <property type="match status" value="1"/>
</dbReference>
<name>A0ABW4FSI7_9PSEU</name>
<dbReference type="Pfam" id="PF01341">
    <property type="entry name" value="Glyco_hydro_6"/>
    <property type="match status" value="1"/>
</dbReference>
<feature type="region of interest" description="Disordered" evidence="2">
    <location>
        <begin position="26"/>
        <end position="46"/>
    </location>
</feature>
<dbReference type="EC" id="3.2.1.-" evidence="1"/>
<proteinExistence type="inferred from homology"/>
<feature type="region of interest" description="Disordered" evidence="2">
    <location>
        <begin position="250"/>
        <end position="288"/>
    </location>
</feature>
<evidence type="ECO:0000313" key="3">
    <source>
        <dbReference type="EMBL" id="MFD1532012.1"/>
    </source>
</evidence>
<dbReference type="EMBL" id="JBHUCP010000017">
    <property type="protein sequence ID" value="MFD1532012.1"/>
    <property type="molecule type" value="Genomic_DNA"/>
</dbReference>
<feature type="region of interest" description="Disordered" evidence="2">
    <location>
        <begin position="299"/>
        <end position="318"/>
    </location>
</feature>
<feature type="chain" id="PRO_5044961160" description="Glucanase" evidence="1">
    <location>
        <begin position="27"/>
        <end position="331"/>
    </location>
</feature>
<keyword evidence="1" id="KW-0326">Glycosidase</keyword>
<keyword evidence="4" id="KW-1185">Reference proteome</keyword>
<keyword evidence="1 3" id="KW-0378">Hydrolase</keyword>
<comment type="caution">
    <text evidence="3">The sequence shown here is derived from an EMBL/GenBank/DDBJ whole genome shotgun (WGS) entry which is preliminary data.</text>
</comment>
<gene>
    <name evidence="3" type="ORF">ACFSCY_21505</name>
</gene>